<sequence>MQEHASPQGDYKDIDVIVAGAGHNGLVASCYLAKAGLKTLVVEAHETAGGMTATNPMAPEAPEHIINEASIHASLFRLSPIAQELELETKYGLRQRRIDPCHVQLSQDGDESIGMWNDPRKTAEEIKYFSKKDAAAWLDLSNTIDRAMKIGLPLMNTNAHRPSPAAVLRTMGGAIRHARHIPAIVKLMTNSHAAVLEELFETDMVRACLLTGLPFMEFRSDLSSFCMIYLSALQSTGITMFEGGTGAFPKALIRCLEDHGGSVRTSAKIDEIIIKDGRAAGVRLTSGEEIFARKGVVTAFSPKMVLNHLLPDGILDHKTAVTAKHIPTASRGIADFKLNIALKGKIEPRRHSEWRRKRGWDADLRLPTLQWATYEQGLKAYQDCIRGEIPEIIAGLGQVTTAFDPKMAPEGHDTYWFWSGLVPFNPNIGWEKARDQISDMITKDSAKYYDGIEELEIARRPLAPPDIEKRFHAIDGSVYHVDPYVTRFGPGRPAFALGGYKTPVPGLFLSGSGTHPSAGICGMPGRNSALTAIKNMK</sequence>
<dbReference type="RefSeq" id="WP_168448612.1">
    <property type="nucleotide sequence ID" value="NZ_JAAWWK010000001.1"/>
</dbReference>
<dbReference type="Proteomes" id="UP000765845">
    <property type="component" value="Unassembled WGS sequence"/>
</dbReference>
<dbReference type="Pfam" id="PF01593">
    <property type="entry name" value="Amino_oxidase"/>
    <property type="match status" value="1"/>
</dbReference>
<evidence type="ECO:0000256" key="2">
    <source>
        <dbReference type="ARBA" id="ARBA00038825"/>
    </source>
</evidence>
<dbReference type="EMBL" id="JAAWWK010000001">
    <property type="protein sequence ID" value="NKI16070.1"/>
    <property type="molecule type" value="Genomic_DNA"/>
</dbReference>
<reference evidence="5 6" key="1">
    <citation type="submission" date="2020-04" db="EMBL/GenBank/DDBJ databases">
        <authorList>
            <person name="Yoon J."/>
        </authorList>
    </citation>
    <scope>NUCLEOTIDE SEQUENCE [LARGE SCALE GENOMIC DNA]</scope>
    <source>
        <strain evidence="5 6">KMU-166</strain>
    </source>
</reference>
<dbReference type="SUPFAM" id="SSF51905">
    <property type="entry name" value="FAD/NAD(P)-binding domain"/>
    <property type="match status" value="1"/>
</dbReference>
<comment type="subunit">
    <text evidence="2">Interacts with COX5B; this interaction may contribute to localize PYROXD2 to the inner face of the inner mitochondrial membrane.</text>
</comment>
<evidence type="ECO:0000313" key="5">
    <source>
        <dbReference type="EMBL" id="NKI16070.1"/>
    </source>
</evidence>
<dbReference type="PANTHER" id="PTHR10668:SF103">
    <property type="entry name" value="PYRIDINE NUCLEOTIDE-DISULFIDE OXIDOREDUCTASE DOMAIN-CONTAINING PROTEIN 2"/>
    <property type="match status" value="1"/>
</dbReference>
<dbReference type="InterPro" id="IPR002937">
    <property type="entry name" value="Amino_oxidase"/>
</dbReference>
<accession>A0ABX1GA79</accession>
<comment type="function">
    <text evidence="1">Probable oxidoreductase that may play a role as regulator of mitochondrial function.</text>
</comment>
<name>A0ABX1GA79_9GAMM</name>
<dbReference type="Pfam" id="PF13450">
    <property type="entry name" value="NAD_binding_8"/>
    <property type="match status" value="1"/>
</dbReference>
<gene>
    <name evidence="5" type="ORF">HCU74_01430</name>
</gene>
<comment type="caution">
    <text evidence="5">The sequence shown here is derived from an EMBL/GenBank/DDBJ whole genome shotgun (WGS) entry which is preliminary data.</text>
</comment>
<keyword evidence="6" id="KW-1185">Reference proteome</keyword>
<evidence type="ECO:0000256" key="3">
    <source>
        <dbReference type="ARBA" id="ARBA00040298"/>
    </source>
</evidence>
<evidence type="ECO:0000259" key="4">
    <source>
        <dbReference type="Pfam" id="PF01593"/>
    </source>
</evidence>
<evidence type="ECO:0000256" key="1">
    <source>
        <dbReference type="ARBA" id="ARBA00037217"/>
    </source>
</evidence>
<dbReference type="PANTHER" id="PTHR10668">
    <property type="entry name" value="PHYTOENE DEHYDROGENASE"/>
    <property type="match status" value="1"/>
</dbReference>
<dbReference type="Gene3D" id="3.50.50.60">
    <property type="entry name" value="FAD/NAD(P)-binding domain"/>
    <property type="match status" value="2"/>
</dbReference>
<organism evidence="5 6">
    <name type="scientific">Spongiibacter thalassae</name>
    <dbReference type="NCBI Taxonomy" id="2721624"/>
    <lineage>
        <taxon>Bacteria</taxon>
        <taxon>Pseudomonadati</taxon>
        <taxon>Pseudomonadota</taxon>
        <taxon>Gammaproteobacteria</taxon>
        <taxon>Cellvibrionales</taxon>
        <taxon>Spongiibacteraceae</taxon>
        <taxon>Spongiibacter</taxon>
    </lineage>
</organism>
<evidence type="ECO:0000313" key="6">
    <source>
        <dbReference type="Proteomes" id="UP000765845"/>
    </source>
</evidence>
<protein>
    <recommendedName>
        <fullName evidence="3">Pyridine nucleotide-disulfide oxidoreductase domain-containing protein 2</fullName>
    </recommendedName>
</protein>
<proteinExistence type="predicted"/>
<dbReference type="InterPro" id="IPR036188">
    <property type="entry name" value="FAD/NAD-bd_sf"/>
</dbReference>
<feature type="domain" description="Amine oxidase" evidence="4">
    <location>
        <begin position="235"/>
        <end position="305"/>
    </location>
</feature>